<organism evidence="2 3">
    <name type="scientific">Legionella cardiaca</name>
    <dbReference type="NCBI Taxonomy" id="1071983"/>
    <lineage>
        <taxon>Bacteria</taxon>
        <taxon>Pseudomonadati</taxon>
        <taxon>Pseudomonadota</taxon>
        <taxon>Gammaproteobacteria</taxon>
        <taxon>Legionellales</taxon>
        <taxon>Legionellaceae</taxon>
        <taxon>Legionella</taxon>
    </lineage>
</organism>
<feature type="region of interest" description="Disordered" evidence="1">
    <location>
        <begin position="247"/>
        <end position="284"/>
    </location>
</feature>
<dbReference type="EMBL" id="CP119078">
    <property type="protein sequence ID" value="WED43731.1"/>
    <property type="molecule type" value="Genomic_DNA"/>
</dbReference>
<evidence type="ECO:0000313" key="2">
    <source>
        <dbReference type="EMBL" id="WED43731.1"/>
    </source>
</evidence>
<protein>
    <recommendedName>
        <fullName evidence="4">Substrate of the Dot/Icm secretion system</fullName>
    </recommendedName>
</protein>
<evidence type="ECO:0000313" key="3">
    <source>
        <dbReference type="Proteomes" id="UP001222087"/>
    </source>
</evidence>
<evidence type="ECO:0008006" key="4">
    <source>
        <dbReference type="Google" id="ProtNLM"/>
    </source>
</evidence>
<feature type="compositionally biased region" description="Acidic residues" evidence="1">
    <location>
        <begin position="264"/>
        <end position="275"/>
    </location>
</feature>
<name>A0ABY8AWC0_9GAMM</name>
<dbReference type="RefSeq" id="WP_275089543.1">
    <property type="nucleotide sequence ID" value="NZ_CP119078.1"/>
</dbReference>
<proteinExistence type="predicted"/>
<gene>
    <name evidence="2" type="ORF">PXX05_02840</name>
</gene>
<keyword evidence="3" id="KW-1185">Reference proteome</keyword>
<accession>A0ABY8AWC0</accession>
<evidence type="ECO:0000256" key="1">
    <source>
        <dbReference type="SAM" id="MobiDB-lite"/>
    </source>
</evidence>
<reference evidence="2 3" key="1">
    <citation type="submission" date="2023-02" db="EMBL/GenBank/DDBJ databases">
        <title>Genome Sequence of L. cardiaca H63T.</title>
        <authorList>
            <person name="Lopez A.E."/>
            <person name="Cianciotto N.P."/>
        </authorList>
    </citation>
    <scope>NUCLEOTIDE SEQUENCE [LARGE SCALE GENOMIC DNA]</scope>
    <source>
        <strain evidence="2 3">H63</strain>
    </source>
</reference>
<dbReference type="Proteomes" id="UP001222087">
    <property type="component" value="Chromosome"/>
</dbReference>
<sequence length="284" mass="31974">MPSDSEVILRGKELGSAFKFAFASFLTNPTNEINRDCLARIAGEICSYAGQTTRSIAADDFIGPIVDLLAEQFPKSLKLSTQTFHHLDTFTSSLPEEEEREKRIGFHALSIMKNIYISKMRVPVAEERVWVQLLLLQRTIATLTPTKQQTLQENYQRLHDLIETHFNLPIAEQKTNAKQFHSDVKVICADIRNHFASNVSIIKSLVNLLHALGELIAFYSTYLLTKTNDRDTFFANAASKQIAKLNEQVNSQGDNKSETSPVVDEPEDGDPEVGDLDEKPYNMV</sequence>
<feature type="compositionally biased region" description="Polar residues" evidence="1">
    <location>
        <begin position="247"/>
        <end position="260"/>
    </location>
</feature>